<keyword evidence="3 9" id="KW-0255">Endonuclease</keyword>
<feature type="binding site" evidence="9">
    <location>
        <position position="237"/>
    </location>
    <ligand>
        <name>Mn(2+)</name>
        <dbReference type="ChEBI" id="CHEBI:29035"/>
    </ligand>
</feature>
<dbReference type="NCBIfam" id="TIGR03641">
    <property type="entry name" value="cas1_HMARI"/>
    <property type="match status" value="1"/>
</dbReference>
<dbReference type="Gene3D" id="1.20.120.920">
    <property type="entry name" value="CRISPR-associated endonuclease Cas1, C-terminal domain"/>
    <property type="match status" value="1"/>
</dbReference>
<evidence type="ECO:0000256" key="5">
    <source>
        <dbReference type="ARBA" id="ARBA00022842"/>
    </source>
</evidence>
<dbReference type="Pfam" id="PF01867">
    <property type="entry name" value="Cas_Cas1"/>
    <property type="match status" value="1"/>
</dbReference>
<keyword evidence="6 9" id="KW-0051">Antiviral defense</keyword>
<dbReference type="HAMAP" id="MF_01470">
    <property type="entry name" value="Cas1"/>
    <property type="match status" value="1"/>
</dbReference>
<dbReference type="GO" id="GO:0046872">
    <property type="term" value="F:metal ion binding"/>
    <property type="evidence" value="ECO:0007669"/>
    <property type="project" value="UniProtKB-UniRule"/>
</dbReference>
<dbReference type="PANTHER" id="PTHR43219:SF2">
    <property type="entry name" value="CRISPR-ASSOCIATED ENDONUCLEASE CAS1"/>
    <property type="match status" value="1"/>
</dbReference>
<keyword evidence="4 9" id="KW-0378">Hydrolase</keyword>
<dbReference type="InterPro" id="IPR002729">
    <property type="entry name" value="CRISPR-assoc_Cas1"/>
</dbReference>
<comment type="subunit">
    <text evidence="9">Homodimer, forms a heterotetramer with a Cas2 homodimer.</text>
</comment>
<feature type="binding site" evidence="9">
    <location>
        <position position="222"/>
    </location>
    <ligand>
        <name>Mn(2+)</name>
        <dbReference type="ChEBI" id="CHEBI:29035"/>
    </ligand>
</feature>
<evidence type="ECO:0000256" key="6">
    <source>
        <dbReference type="ARBA" id="ARBA00023118"/>
    </source>
</evidence>
<dbReference type="GO" id="GO:0004520">
    <property type="term" value="F:DNA endonuclease activity"/>
    <property type="evidence" value="ECO:0007669"/>
    <property type="project" value="InterPro"/>
</dbReference>
<dbReference type="Gene3D" id="3.100.10.20">
    <property type="entry name" value="CRISPR-associated endonuclease Cas1, N-terminal domain"/>
    <property type="match status" value="1"/>
</dbReference>
<dbReference type="GO" id="GO:0043571">
    <property type="term" value="P:maintenance of CRISPR repeat elements"/>
    <property type="evidence" value="ECO:0007669"/>
    <property type="project" value="UniProtKB-UniRule"/>
</dbReference>
<name>A0A830GE23_9EURY</name>
<dbReference type="GO" id="GO:0003677">
    <property type="term" value="F:DNA binding"/>
    <property type="evidence" value="ECO:0007669"/>
    <property type="project" value="UniProtKB-KW"/>
</dbReference>
<organism evidence="10 11">
    <name type="scientific">Halarchaeum nitratireducens</name>
    <dbReference type="NCBI Taxonomy" id="489913"/>
    <lineage>
        <taxon>Archaea</taxon>
        <taxon>Methanobacteriati</taxon>
        <taxon>Methanobacteriota</taxon>
        <taxon>Stenosarchaea group</taxon>
        <taxon>Halobacteria</taxon>
        <taxon>Halobacteriales</taxon>
        <taxon>Halobacteriaceae</taxon>
    </lineage>
</organism>
<keyword evidence="1 9" id="KW-0540">Nuclease</keyword>
<evidence type="ECO:0000313" key="10">
    <source>
        <dbReference type="EMBL" id="GGN24329.1"/>
    </source>
</evidence>
<dbReference type="InterPro" id="IPR019858">
    <property type="entry name" value="CRISPR-assoc_Cas1_HMARI/TNEAP"/>
</dbReference>
<accession>A0A830GE23</accession>
<comment type="caution">
    <text evidence="10">The sequence shown here is derived from an EMBL/GenBank/DDBJ whole genome shotgun (WGS) entry which is preliminary data.</text>
</comment>
<reference evidence="10 11" key="1">
    <citation type="journal article" date="2019" name="Int. J. Syst. Evol. Microbiol.">
        <title>The Global Catalogue of Microorganisms (GCM) 10K type strain sequencing project: providing services to taxonomists for standard genome sequencing and annotation.</title>
        <authorList>
            <consortium name="The Broad Institute Genomics Platform"/>
            <consortium name="The Broad Institute Genome Sequencing Center for Infectious Disease"/>
            <person name="Wu L."/>
            <person name="Ma J."/>
        </authorList>
    </citation>
    <scope>NUCLEOTIDE SEQUENCE [LARGE SCALE GENOMIC DNA]</scope>
    <source>
        <strain evidence="10 11">JCM 16331</strain>
    </source>
</reference>
<protein>
    <recommendedName>
        <fullName evidence="9">CRISPR-associated endonuclease Cas1</fullName>
        <ecNumber evidence="9">3.1.-.-</ecNumber>
    </recommendedName>
</protein>
<evidence type="ECO:0000256" key="7">
    <source>
        <dbReference type="ARBA" id="ARBA00023125"/>
    </source>
</evidence>
<sequence>MDENRHVFSDGTLERHQDTIRVRTDDGETKPVPIENTNAVFLHGQINYNTRVVSFLNDHGVAAHVFGWNDKYVGSILPERGQTSGQTVVEQVRAYDDPNHRRRLAAAFVRGSIHNMRRNVAYYDNRGRDLSDALDGLDDAAASLDATADIETIMGHEATARRAYYGSFDAILRDGWGFESREYNPPPNAVNSLLSYGNSLVYTSCISAIRKTALDPTVSYLHEPGERRFSLAYDIADLFKPVISDRVTFRLLNQRQLSSDDFREDVGAVLLTDDGRETYTRAFEDTLARTKDHEKLGRSVSYQYLLQIEAYKLKKHLLTGENYDPFERWW</sequence>
<dbReference type="AlphaFoldDB" id="A0A830GE23"/>
<dbReference type="GO" id="GO:0016787">
    <property type="term" value="F:hydrolase activity"/>
    <property type="evidence" value="ECO:0007669"/>
    <property type="project" value="UniProtKB-KW"/>
</dbReference>
<keyword evidence="11" id="KW-1185">Reference proteome</keyword>
<dbReference type="EMBL" id="BMOQ01000008">
    <property type="protein sequence ID" value="GGN24329.1"/>
    <property type="molecule type" value="Genomic_DNA"/>
</dbReference>
<evidence type="ECO:0000256" key="8">
    <source>
        <dbReference type="ARBA" id="ARBA00023211"/>
    </source>
</evidence>
<comment type="function">
    <text evidence="9">CRISPR (clustered regularly interspaced short palindromic repeat), is an adaptive immune system that provides protection against mobile genetic elements (viruses, transposable elements and conjugative plasmids). CRISPR clusters contain spacers, sequences complementary to antecedent mobile elements, and target invading nucleic acids. CRISPR clusters are transcribed and processed into CRISPR RNA (crRNA). Acts as a dsDNA endonuclease. Involved in the integration of spacer DNA into the CRISPR cassette.</text>
</comment>
<proteinExistence type="inferred from homology"/>
<comment type="cofactor">
    <cofactor evidence="9">
        <name>Mg(2+)</name>
        <dbReference type="ChEBI" id="CHEBI:18420"/>
    </cofactor>
    <cofactor evidence="9">
        <name>Mn(2+)</name>
        <dbReference type="ChEBI" id="CHEBI:29035"/>
    </cofactor>
</comment>
<keyword evidence="5 9" id="KW-0460">Magnesium</keyword>
<dbReference type="OrthoDB" id="2216at2157"/>
<dbReference type="EC" id="3.1.-.-" evidence="9"/>
<dbReference type="RefSeq" id="WP_188879729.1">
    <property type="nucleotide sequence ID" value="NZ_BMOQ01000008.1"/>
</dbReference>
<dbReference type="NCBIfam" id="TIGR00287">
    <property type="entry name" value="cas1"/>
    <property type="match status" value="1"/>
</dbReference>
<dbReference type="PANTHER" id="PTHR43219">
    <property type="entry name" value="CRISPR-ASSOCIATED ENDONUCLEASE CAS1"/>
    <property type="match status" value="1"/>
</dbReference>
<evidence type="ECO:0000256" key="1">
    <source>
        <dbReference type="ARBA" id="ARBA00022722"/>
    </source>
</evidence>
<dbReference type="GO" id="GO:0051607">
    <property type="term" value="P:defense response to virus"/>
    <property type="evidence" value="ECO:0007669"/>
    <property type="project" value="UniProtKB-UniRule"/>
</dbReference>
<dbReference type="Proteomes" id="UP000608850">
    <property type="component" value="Unassembled WGS sequence"/>
</dbReference>
<comment type="similarity">
    <text evidence="9">Belongs to the CRISPR-associated endonuclease Cas1 family.</text>
</comment>
<keyword evidence="2 9" id="KW-0479">Metal-binding</keyword>
<dbReference type="InterPro" id="IPR042211">
    <property type="entry name" value="CRISPR-assoc_Cas1_N"/>
</dbReference>
<evidence type="ECO:0000256" key="2">
    <source>
        <dbReference type="ARBA" id="ARBA00022723"/>
    </source>
</evidence>
<feature type="binding site" evidence="9">
    <location>
        <position position="157"/>
    </location>
    <ligand>
        <name>Mn(2+)</name>
        <dbReference type="ChEBI" id="CHEBI:29035"/>
    </ligand>
</feature>
<evidence type="ECO:0000313" key="11">
    <source>
        <dbReference type="Proteomes" id="UP000608850"/>
    </source>
</evidence>
<gene>
    <name evidence="10" type="primary">cas1-3</name>
    <name evidence="9" type="synonym">cas1</name>
    <name evidence="10" type="ORF">GCM10009021_27670</name>
</gene>
<evidence type="ECO:0000256" key="4">
    <source>
        <dbReference type="ARBA" id="ARBA00022801"/>
    </source>
</evidence>
<keyword evidence="8 9" id="KW-0464">Manganese</keyword>
<keyword evidence="7 9" id="KW-0238">DNA-binding</keyword>
<evidence type="ECO:0000256" key="9">
    <source>
        <dbReference type="HAMAP-Rule" id="MF_01470"/>
    </source>
</evidence>
<dbReference type="InterPro" id="IPR042206">
    <property type="entry name" value="CRISPR-assoc_Cas1_C"/>
</dbReference>
<evidence type="ECO:0000256" key="3">
    <source>
        <dbReference type="ARBA" id="ARBA00022759"/>
    </source>
</evidence>